<evidence type="ECO:0000313" key="1">
    <source>
        <dbReference type="EMBL" id="MBU2788751.1"/>
    </source>
</evidence>
<protein>
    <submittedName>
        <fullName evidence="1">Heterodisulfide reductase subunit B</fullName>
    </submittedName>
</protein>
<dbReference type="AlphaFoldDB" id="A0AAE3CKF6"/>
<reference evidence="1" key="1">
    <citation type="journal article" date="2021" name="ISME J.">
        <title>Genomic evolution of the class Acidithiobacillia: deep-branching Proteobacteria living in extreme acidic conditions.</title>
        <authorList>
            <person name="Moya-Beltran A."/>
            <person name="Beard S."/>
            <person name="Rojas-Villalobos C."/>
            <person name="Issotta F."/>
            <person name="Gallardo Y."/>
            <person name="Ulloa R."/>
            <person name="Giaveno A."/>
            <person name="Degli Esposti M."/>
            <person name="Johnson D.B."/>
            <person name="Quatrini R."/>
        </authorList>
    </citation>
    <scope>NUCLEOTIDE SEQUENCE</scope>
    <source>
        <strain evidence="1">VAN18-1</strain>
    </source>
</reference>
<name>A0AAE3CKF6_9PROT</name>
<keyword evidence="2" id="KW-1185">Reference proteome</keyword>
<feature type="non-terminal residue" evidence="1">
    <location>
        <position position="1"/>
    </location>
</feature>
<accession>A0AAE3CKF6</accession>
<dbReference type="EMBL" id="JAAXYO010000165">
    <property type="protein sequence ID" value="MBU2788751.1"/>
    <property type="molecule type" value="Genomic_DNA"/>
</dbReference>
<proteinExistence type="predicted"/>
<gene>
    <name evidence="1" type="ORF">HFQ13_11175</name>
</gene>
<evidence type="ECO:0000313" key="2">
    <source>
        <dbReference type="Proteomes" id="UP001197378"/>
    </source>
</evidence>
<comment type="caution">
    <text evidence="1">The sequence shown here is derived from an EMBL/GenBank/DDBJ whole genome shotgun (WGS) entry which is preliminary data.</text>
</comment>
<sequence length="110" mass="12264">DVMIGIDTGCITTMDKNQWIGKAHDMNYSVPIIADVQLAALACGADPFKIVQLQWHASPCEDLVEKMGISWDKAKADFQEYLKQVEQGNVEYLYNPELATNQNINMKTGA</sequence>
<organism evidence="1 2">
    <name type="scientific">Igneacidithiobacillus copahuensis</name>
    <dbReference type="NCBI Taxonomy" id="2724909"/>
    <lineage>
        <taxon>Bacteria</taxon>
        <taxon>Pseudomonadati</taxon>
        <taxon>Pseudomonadota</taxon>
        <taxon>Acidithiobacillia</taxon>
        <taxon>Acidithiobacillales</taxon>
        <taxon>Acidithiobacillaceae</taxon>
        <taxon>Igneacidithiobacillus</taxon>
    </lineage>
</organism>
<dbReference type="Proteomes" id="UP001197378">
    <property type="component" value="Unassembled WGS sequence"/>
</dbReference>